<evidence type="ECO:0000313" key="1">
    <source>
        <dbReference type="EnsemblMetazoa" id="GMOY001630-PA"/>
    </source>
</evidence>
<dbReference type="EMBL" id="CCAG010000454">
    <property type="status" value="NOT_ANNOTATED_CDS"/>
    <property type="molecule type" value="Genomic_DNA"/>
</dbReference>
<dbReference type="VEuPathDB" id="VectorBase:GMOY001630"/>
<keyword evidence="2" id="KW-1185">Reference proteome</keyword>
<protein>
    <submittedName>
        <fullName evidence="1">Uncharacterized protein</fullName>
    </submittedName>
</protein>
<reference evidence="1" key="1">
    <citation type="submission" date="2020-05" db="UniProtKB">
        <authorList>
            <consortium name="EnsemblMetazoa"/>
        </authorList>
    </citation>
    <scope>IDENTIFICATION</scope>
    <source>
        <strain evidence="1">Yale</strain>
    </source>
</reference>
<name>A0A1B0FDG3_GLOMM</name>
<evidence type="ECO:0000313" key="2">
    <source>
        <dbReference type="Proteomes" id="UP000092444"/>
    </source>
</evidence>
<sequence>MNSTIFRTFLLHSTNNKRAYLSSRCSKRFGIQRLSKLKQKKENERKVEALAILMRIRVRVCKQGMCT</sequence>
<dbReference type="EnsemblMetazoa" id="GMOY001630-RA">
    <property type="protein sequence ID" value="GMOY001630-PA"/>
    <property type="gene ID" value="GMOY001630"/>
</dbReference>
<proteinExistence type="predicted"/>
<dbReference type="AlphaFoldDB" id="A0A1B0FDG3"/>
<dbReference type="Proteomes" id="UP000092444">
    <property type="component" value="Unassembled WGS sequence"/>
</dbReference>
<accession>A0A1B0FDG3</accession>
<organism evidence="1 2">
    <name type="scientific">Glossina morsitans morsitans</name>
    <name type="common">Savannah tsetse fly</name>
    <dbReference type="NCBI Taxonomy" id="37546"/>
    <lineage>
        <taxon>Eukaryota</taxon>
        <taxon>Metazoa</taxon>
        <taxon>Ecdysozoa</taxon>
        <taxon>Arthropoda</taxon>
        <taxon>Hexapoda</taxon>
        <taxon>Insecta</taxon>
        <taxon>Pterygota</taxon>
        <taxon>Neoptera</taxon>
        <taxon>Endopterygota</taxon>
        <taxon>Diptera</taxon>
        <taxon>Brachycera</taxon>
        <taxon>Muscomorpha</taxon>
        <taxon>Hippoboscoidea</taxon>
        <taxon>Glossinidae</taxon>
        <taxon>Glossina</taxon>
    </lineage>
</organism>